<dbReference type="AlphaFoldDB" id="A0A3B0VR59"/>
<dbReference type="SUPFAM" id="SSF53067">
    <property type="entry name" value="Actin-like ATPase domain"/>
    <property type="match status" value="2"/>
</dbReference>
<dbReference type="Gene3D" id="3.30.420.40">
    <property type="match status" value="1"/>
</dbReference>
<evidence type="ECO:0000313" key="2">
    <source>
        <dbReference type="EMBL" id="VAW41542.1"/>
    </source>
</evidence>
<keyword evidence="2" id="KW-0378">Hydrolase</keyword>
<proteinExistence type="predicted"/>
<dbReference type="PANTHER" id="PTHR30005:SF0">
    <property type="entry name" value="RETROGRADE REGULATION PROTEIN 2"/>
    <property type="match status" value="1"/>
</dbReference>
<evidence type="ECO:0000259" key="1">
    <source>
        <dbReference type="Pfam" id="PF02541"/>
    </source>
</evidence>
<feature type="domain" description="Ppx/GppA phosphatase N-terminal" evidence="1">
    <location>
        <begin position="39"/>
        <end position="312"/>
    </location>
</feature>
<dbReference type="CDD" id="cd24054">
    <property type="entry name" value="ASKHA_NBD_AaPPX-GppA_MtPPX2-like"/>
    <property type="match status" value="1"/>
</dbReference>
<protein>
    <submittedName>
        <fullName evidence="2">Exopolyphosphatase</fullName>
        <ecNumber evidence="2">3.6.1.11</ecNumber>
    </submittedName>
</protein>
<name>A0A3B0VR59_9ZZZZ</name>
<dbReference type="InterPro" id="IPR043129">
    <property type="entry name" value="ATPase_NBD"/>
</dbReference>
<accession>A0A3B0VR59</accession>
<dbReference type="InterPro" id="IPR003695">
    <property type="entry name" value="Ppx_GppA_N"/>
</dbReference>
<dbReference type="EC" id="3.6.1.11" evidence="2"/>
<dbReference type="InterPro" id="IPR050273">
    <property type="entry name" value="GppA/Ppx_hydrolase"/>
</dbReference>
<organism evidence="2">
    <name type="scientific">hydrothermal vent metagenome</name>
    <dbReference type="NCBI Taxonomy" id="652676"/>
    <lineage>
        <taxon>unclassified sequences</taxon>
        <taxon>metagenomes</taxon>
        <taxon>ecological metagenomes</taxon>
    </lineage>
</organism>
<dbReference type="Gene3D" id="3.30.420.150">
    <property type="entry name" value="Exopolyphosphatase. Domain 2"/>
    <property type="match status" value="1"/>
</dbReference>
<dbReference type="PANTHER" id="PTHR30005">
    <property type="entry name" value="EXOPOLYPHOSPHATASE"/>
    <property type="match status" value="1"/>
</dbReference>
<reference evidence="2" key="1">
    <citation type="submission" date="2018-06" db="EMBL/GenBank/DDBJ databases">
        <authorList>
            <person name="Zhirakovskaya E."/>
        </authorList>
    </citation>
    <scope>NUCLEOTIDE SEQUENCE</scope>
</reference>
<sequence>MPAPTYTNFAALDLGSNSFRLLAVSGRPVQWPPEPPELILLDTCRQTRLGEKLSATGRLNAAARERGLAACWVFARQLRELPPMPLRACATQALRQAADRQEFIREVEEILACRVEILSPEQEAAYTLLGCQAGQKKSRRPLLLVDAGGGSTEIILARHRQKPLIRSLPMGAVNLTERFFKAGITPQAQAQMKIFLTEQIKPVFNELTPAGLHKVRLTASGGTANALAMLSLGLRNYEAGLIQGSRLTGTGLDEILARLSALPPEALRSIPGLKTRGAIIPAGLILLQTIINITGRELTVSTSGFLEGIVLRHGNNGPAAP</sequence>
<dbReference type="GO" id="GO:0004309">
    <property type="term" value="F:exopolyphosphatase activity"/>
    <property type="evidence" value="ECO:0007669"/>
    <property type="project" value="UniProtKB-EC"/>
</dbReference>
<dbReference type="GO" id="GO:0006357">
    <property type="term" value="P:regulation of transcription by RNA polymerase II"/>
    <property type="evidence" value="ECO:0007669"/>
    <property type="project" value="TreeGrafter"/>
</dbReference>
<dbReference type="EMBL" id="UOEX01000389">
    <property type="protein sequence ID" value="VAW41542.1"/>
    <property type="molecule type" value="Genomic_DNA"/>
</dbReference>
<dbReference type="Pfam" id="PF02541">
    <property type="entry name" value="Ppx-GppA"/>
    <property type="match status" value="1"/>
</dbReference>
<gene>
    <name evidence="2" type="ORF">MNBD_DELTA03-1779</name>
</gene>